<dbReference type="FunCoup" id="L0AAZ7">
    <property type="interactions" value="65"/>
</dbReference>
<evidence type="ECO:0000256" key="2">
    <source>
        <dbReference type="ARBA" id="ARBA00022679"/>
    </source>
</evidence>
<dbReference type="SUPFAM" id="SSF53335">
    <property type="entry name" value="S-adenosyl-L-methionine-dependent methyltransferases"/>
    <property type="match status" value="1"/>
</dbReference>
<dbReference type="InterPro" id="IPR029063">
    <property type="entry name" value="SAM-dependent_MTases_sf"/>
</dbReference>
<evidence type="ECO:0000256" key="3">
    <source>
        <dbReference type="ARBA" id="ARBA00022691"/>
    </source>
</evidence>
<organism evidence="4 5">
    <name type="scientific">Caldisphaera lagunensis (strain DSM 15908 / JCM 11604 / ANMR 0165 / IC-154)</name>
    <dbReference type="NCBI Taxonomy" id="1056495"/>
    <lineage>
        <taxon>Archaea</taxon>
        <taxon>Thermoproteota</taxon>
        <taxon>Thermoprotei</taxon>
        <taxon>Acidilobales</taxon>
        <taxon>Caldisphaeraceae</taxon>
        <taxon>Caldisphaera</taxon>
    </lineage>
</organism>
<sequence>MKERYINISTELGDIKIIDNKHVYKPSDDTLLIIKAMLYLKNKGYVFERIIDIGTGSGILSIAAQKIFNPKVLISIDISPYAVMAAKKVIEMENKGNSIVIRCDGTFCLRGLYDLSIVNPPYLPSNDKIDDEWIVKSWQEENNHEKVCLSSLKSKNILILKSSLSKFDQDKCLKNFNYNKQTILKENLFMEQLEVNFWQRN</sequence>
<dbReference type="GO" id="GO:0032259">
    <property type="term" value="P:methylation"/>
    <property type="evidence" value="ECO:0007669"/>
    <property type="project" value="UniProtKB-KW"/>
</dbReference>
<dbReference type="eggNOG" id="arCOG00109">
    <property type="taxonomic scope" value="Archaea"/>
</dbReference>
<accession>L0AAZ7</accession>
<keyword evidence="3" id="KW-0949">S-adenosyl-L-methionine</keyword>
<dbReference type="GO" id="GO:0008757">
    <property type="term" value="F:S-adenosylmethionine-dependent methyltransferase activity"/>
    <property type="evidence" value="ECO:0007669"/>
    <property type="project" value="TreeGrafter"/>
</dbReference>
<dbReference type="InterPro" id="IPR052190">
    <property type="entry name" value="Euk-Arch_PrmC-MTase"/>
</dbReference>
<evidence type="ECO:0000256" key="1">
    <source>
        <dbReference type="ARBA" id="ARBA00022603"/>
    </source>
</evidence>
<keyword evidence="5" id="KW-1185">Reference proteome</keyword>
<dbReference type="GeneID" id="14212602"/>
<dbReference type="PANTHER" id="PTHR45875:SF1">
    <property type="entry name" value="METHYLTRANSFERASE N6AMT1"/>
    <property type="match status" value="1"/>
</dbReference>
<dbReference type="EMBL" id="CP003378">
    <property type="protein sequence ID" value="AFZ71051.1"/>
    <property type="molecule type" value="Genomic_DNA"/>
</dbReference>
<keyword evidence="1 4" id="KW-0489">Methyltransferase</keyword>
<reference evidence="5" key="1">
    <citation type="submission" date="2012-03" db="EMBL/GenBank/DDBJ databases">
        <title>Complete genome of Caldisphaera lagunensis DSM 15908.</title>
        <authorList>
            <person name="Lucas S."/>
            <person name="Copeland A."/>
            <person name="Lapidus A."/>
            <person name="Glavina del Rio T."/>
            <person name="Dalin E."/>
            <person name="Tice H."/>
            <person name="Bruce D."/>
            <person name="Goodwin L."/>
            <person name="Pitluck S."/>
            <person name="Peters L."/>
            <person name="Mikhailova N."/>
            <person name="Teshima H."/>
            <person name="Kyrpides N."/>
            <person name="Mavromatis K."/>
            <person name="Ivanova N."/>
            <person name="Brettin T."/>
            <person name="Detter J.C."/>
            <person name="Han C."/>
            <person name="Larimer F."/>
            <person name="Land M."/>
            <person name="Hauser L."/>
            <person name="Markowitz V."/>
            <person name="Cheng J.-F."/>
            <person name="Hugenholtz P."/>
            <person name="Woyke T."/>
            <person name="Wu D."/>
            <person name="Spring S."/>
            <person name="Schroeder M."/>
            <person name="Brambilla E."/>
            <person name="Klenk H.-P."/>
            <person name="Eisen J.A."/>
        </authorList>
    </citation>
    <scope>NUCLEOTIDE SEQUENCE [LARGE SCALE GENOMIC DNA]</scope>
    <source>
        <strain evidence="5">DSM 15908 / JCM 11604 / IC-154</strain>
    </source>
</reference>
<evidence type="ECO:0000313" key="4">
    <source>
        <dbReference type="EMBL" id="AFZ71051.1"/>
    </source>
</evidence>
<dbReference type="GO" id="GO:0005840">
    <property type="term" value="C:ribosome"/>
    <property type="evidence" value="ECO:0007669"/>
    <property type="project" value="UniProtKB-KW"/>
</dbReference>
<dbReference type="Proteomes" id="UP000010469">
    <property type="component" value="Chromosome"/>
</dbReference>
<dbReference type="CDD" id="cd02440">
    <property type="entry name" value="AdoMet_MTases"/>
    <property type="match status" value="1"/>
</dbReference>
<dbReference type="OrthoDB" id="27149at2157"/>
<dbReference type="RefSeq" id="WP_015232948.1">
    <property type="nucleotide sequence ID" value="NC_019791.1"/>
</dbReference>
<keyword evidence="4" id="KW-0689">Ribosomal protein</keyword>
<dbReference type="InParanoid" id="L0AAZ7"/>
<keyword evidence="2 4" id="KW-0808">Transferase</keyword>
<dbReference type="HOGENOM" id="CLU_1323953_0_0_2"/>
<name>L0AAZ7_CALLD</name>
<keyword evidence="4" id="KW-0687">Ribonucleoprotein</keyword>
<dbReference type="GO" id="GO:0008276">
    <property type="term" value="F:protein methyltransferase activity"/>
    <property type="evidence" value="ECO:0007669"/>
    <property type="project" value="TreeGrafter"/>
</dbReference>
<dbReference type="Gene3D" id="3.40.50.150">
    <property type="entry name" value="Vaccinia Virus protein VP39"/>
    <property type="match status" value="1"/>
</dbReference>
<dbReference type="AlphaFoldDB" id="L0AAZ7"/>
<dbReference type="KEGG" id="clg:Calag_1342"/>
<dbReference type="Pfam" id="PF06325">
    <property type="entry name" value="PrmA"/>
    <property type="match status" value="1"/>
</dbReference>
<dbReference type="GO" id="GO:0035657">
    <property type="term" value="C:eRF1 methyltransferase complex"/>
    <property type="evidence" value="ECO:0007669"/>
    <property type="project" value="TreeGrafter"/>
</dbReference>
<protein>
    <submittedName>
        <fullName evidence="4">Ribosomal protein L11 methyltransferase (PrmA)</fullName>
    </submittedName>
</protein>
<evidence type="ECO:0000313" key="5">
    <source>
        <dbReference type="Proteomes" id="UP000010469"/>
    </source>
</evidence>
<dbReference type="PANTHER" id="PTHR45875">
    <property type="entry name" value="METHYLTRANSFERASE N6AMT1"/>
    <property type="match status" value="1"/>
</dbReference>
<dbReference type="STRING" id="1056495.Calag_1342"/>
<gene>
    <name evidence="4" type="ordered locus">Calag_1342</name>
</gene>
<proteinExistence type="predicted"/>